<reference evidence="9 10" key="1">
    <citation type="submission" date="2016-11" db="EMBL/GenBank/DDBJ databases">
        <authorList>
            <person name="Jaros S."/>
            <person name="Januszkiewicz K."/>
            <person name="Wedrychowicz H."/>
        </authorList>
    </citation>
    <scope>NUCLEOTIDE SEQUENCE [LARGE SCALE GENOMIC DNA]</scope>
    <source>
        <strain evidence="9 10">DSM 28715</strain>
    </source>
</reference>
<dbReference type="RefSeq" id="WP_072898876.1">
    <property type="nucleotide sequence ID" value="NZ_FQXB01000001.1"/>
</dbReference>
<dbReference type="PANTHER" id="PTHR10742:SF410">
    <property type="entry name" value="LYSINE-SPECIFIC HISTONE DEMETHYLASE 2"/>
    <property type="match status" value="1"/>
</dbReference>
<gene>
    <name evidence="9" type="ORF">SAMN05444003_0398</name>
</gene>
<feature type="signal peptide" evidence="7">
    <location>
        <begin position="1"/>
        <end position="22"/>
    </location>
</feature>
<dbReference type="InterPro" id="IPR036188">
    <property type="entry name" value="FAD/NAD-bd_sf"/>
</dbReference>
<name>A0A1M5LQ21_9RHOB</name>
<dbReference type="GO" id="GO:0050361">
    <property type="term" value="F:tryptophan 2-monooxygenase activity"/>
    <property type="evidence" value="ECO:0007669"/>
    <property type="project" value="UniProtKB-EC"/>
</dbReference>
<organism evidence="9 10">
    <name type="scientific">Cognatiyoonia sediminum</name>
    <dbReference type="NCBI Taxonomy" id="1508389"/>
    <lineage>
        <taxon>Bacteria</taxon>
        <taxon>Pseudomonadati</taxon>
        <taxon>Pseudomonadota</taxon>
        <taxon>Alphaproteobacteria</taxon>
        <taxon>Rhodobacterales</taxon>
        <taxon>Paracoccaceae</taxon>
        <taxon>Cognatiyoonia</taxon>
    </lineage>
</organism>
<keyword evidence="5" id="KW-0073">Auxin biosynthesis</keyword>
<evidence type="ECO:0000313" key="9">
    <source>
        <dbReference type="EMBL" id="SHG66709.1"/>
    </source>
</evidence>
<evidence type="ECO:0000256" key="6">
    <source>
        <dbReference type="ARBA" id="ARBA00047321"/>
    </source>
</evidence>
<dbReference type="PRINTS" id="PR00420">
    <property type="entry name" value="RNGMNOXGNASE"/>
</dbReference>
<keyword evidence="10" id="KW-1185">Reference proteome</keyword>
<dbReference type="InterPro" id="IPR002937">
    <property type="entry name" value="Amino_oxidase"/>
</dbReference>
<dbReference type="EMBL" id="FQXB01000001">
    <property type="protein sequence ID" value="SHG66709.1"/>
    <property type="molecule type" value="Genomic_DNA"/>
</dbReference>
<comment type="similarity">
    <text evidence="2">Belongs to the tryptophan 2-monooxygenase family.</text>
</comment>
<accession>A0A1M5LQ21</accession>
<evidence type="ECO:0000256" key="7">
    <source>
        <dbReference type="SAM" id="SignalP"/>
    </source>
</evidence>
<feature type="domain" description="Amine oxidase" evidence="8">
    <location>
        <begin position="36"/>
        <end position="128"/>
    </location>
</feature>
<feature type="chain" id="PRO_5012183571" description="Tryptophan 2-monooxygenase" evidence="7">
    <location>
        <begin position="23"/>
        <end position="381"/>
    </location>
</feature>
<dbReference type="PANTHER" id="PTHR10742">
    <property type="entry name" value="FLAVIN MONOAMINE OXIDASE"/>
    <property type="match status" value="1"/>
</dbReference>
<keyword evidence="7" id="KW-0732">Signal</keyword>
<evidence type="ECO:0000256" key="2">
    <source>
        <dbReference type="ARBA" id="ARBA00005833"/>
    </source>
</evidence>
<dbReference type="EC" id="1.13.12.3" evidence="3"/>
<evidence type="ECO:0000259" key="8">
    <source>
        <dbReference type="Pfam" id="PF01593"/>
    </source>
</evidence>
<dbReference type="Proteomes" id="UP000184074">
    <property type="component" value="Unassembled WGS sequence"/>
</dbReference>
<dbReference type="SUPFAM" id="SSF54373">
    <property type="entry name" value="FAD-linked reductases, C-terminal domain"/>
    <property type="match status" value="1"/>
</dbReference>
<dbReference type="SUPFAM" id="SSF51905">
    <property type="entry name" value="FAD/NAD(P)-binding domain"/>
    <property type="match status" value="1"/>
</dbReference>
<dbReference type="GO" id="GO:0009851">
    <property type="term" value="P:auxin biosynthetic process"/>
    <property type="evidence" value="ECO:0007669"/>
    <property type="project" value="UniProtKB-KW"/>
</dbReference>
<dbReference type="AlphaFoldDB" id="A0A1M5LQ21"/>
<proteinExistence type="inferred from homology"/>
<evidence type="ECO:0000256" key="1">
    <source>
        <dbReference type="ARBA" id="ARBA00004814"/>
    </source>
</evidence>
<dbReference type="InterPro" id="IPR050281">
    <property type="entry name" value="Flavin_monoamine_oxidase"/>
</dbReference>
<evidence type="ECO:0000256" key="3">
    <source>
        <dbReference type="ARBA" id="ARBA00012535"/>
    </source>
</evidence>
<dbReference type="Gene3D" id="3.50.50.60">
    <property type="entry name" value="FAD/NAD(P)-binding domain"/>
    <property type="match status" value="2"/>
</dbReference>
<comment type="pathway">
    <text evidence="1">Plant hormone metabolism; auxin biosynthesis.</text>
</comment>
<evidence type="ECO:0000256" key="5">
    <source>
        <dbReference type="ARBA" id="ARBA00023070"/>
    </source>
</evidence>
<comment type="catalytic activity">
    <reaction evidence="6">
        <text>L-tryptophan + O2 = indole-3-acetamide + CO2 + H2O</text>
        <dbReference type="Rhea" id="RHEA:16165"/>
        <dbReference type="ChEBI" id="CHEBI:15377"/>
        <dbReference type="ChEBI" id="CHEBI:15379"/>
        <dbReference type="ChEBI" id="CHEBI:16031"/>
        <dbReference type="ChEBI" id="CHEBI:16526"/>
        <dbReference type="ChEBI" id="CHEBI:57912"/>
        <dbReference type="EC" id="1.13.12.3"/>
    </reaction>
</comment>
<dbReference type="STRING" id="1508389.SAMN05444003_0398"/>
<feature type="domain" description="Amine oxidase" evidence="8">
    <location>
        <begin position="155"/>
        <end position="380"/>
    </location>
</feature>
<protein>
    <recommendedName>
        <fullName evidence="4">Tryptophan 2-monooxygenase</fullName>
        <ecNumber evidence="3">1.13.12.3</ecNumber>
    </recommendedName>
</protein>
<evidence type="ECO:0000313" key="10">
    <source>
        <dbReference type="Proteomes" id="UP000184074"/>
    </source>
</evidence>
<dbReference type="OrthoDB" id="9790035at2"/>
<evidence type="ECO:0000256" key="4">
    <source>
        <dbReference type="ARBA" id="ARBA00017871"/>
    </source>
</evidence>
<sequence>MKRRGFLLATGAALAAPAILTAQTVQRVIVIGGGSAGMTAAARLIDAGVDVVLLEASDVLGGRMARDTTLADFPIDLGAEWIHNDPEVLGDILGLGWTLTDVETIVYRPQTYQFYDGGRLRNRNLLRFTYAETKFLDTTWYGFFERFVMEKIAPSVRLNTGVDWIEHSADGVRVRTTTGDVLEADRVIVATPISALQSGRIKIASGFEDWKSEALSEVGFGQGLKVFLKFREQFYPDILVEGSVWEQTDDSWDSKLYYNAAFGKDTSDNVLGLFNVAQGALPWSQLSADHLVQSVLEELDAIYDGAPRALFESAVTKLWSQEPNIGGSYSMDNNSDYDIEEILAPINGRIFFAGEALGGDAQSTVQGAAYSGVDAVERILG</sequence>
<dbReference type="Pfam" id="PF01593">
    <property type="entry name" value="Amino_oxidase"/>
    <property type="match status" value="2"/>
</dbReference>